<dbReference type="Gene3D" id="3.20.20.30">
    <property type="entry name" value="Luciferase-like domain"/>
    <property type="match status" value="1"/>
</dbReference>
<comment type="caution">
    <text evidence="5">The sequence shown here is derived from an EMBL/GenBank/DDBJ whole genome shotgun (WGS) entry which is preliminary data.</text>
</comment>
<dbReference type="SUPFAM" id="SSF51679">
    <property type="entry name" value="Bacterial luciferase-like"/>
    <property type="match status" value="1"/>
</dbReference>
<dbReference type="EC" id="1.-.-.-" evidence="5"/>
<keyword evidence="2" id="KW-0503">Monooxygenase</keyword>
<dbReference type="GO" id="GO:0016491">
    <property type="term" value="F:oxidoreductase activity"/>
    <property type="evidence" value="ECO:0007669"/>
    <property type="project" value="UniProtKB-KW"/>
</dbReference>
<dbReference type="InterPro" id="IPR050766">
    <property type="entry name" value="Bact_Lucif_Oxidored"/>
</dbReference>
<evidence type="ECO:0000256" key="1">
    <source>
        <dbReference type="ARBA" id="ARBA00023002"/>
    </source>
</evidence>
<evidence type="ECO:0000256" key="2">
    <source>
        <dbReference type="ARBA" id="ARBA00023033"/>
    </source>
</evidence>
<feature type="region of interest" description="Disordered" evidence="3">
    <location>
        <begin position="150"/>
        <end position="172"/>
    </location>
</feature>
<dbReference type="CDD" id="cd01097">
    <property type="entry name" value="Tetrahydromethanopterin_reductase"/>
    <property type="match status" value="1"/>
</dbReference>
<dbReference type="PANTHER" id="PTHR30137">
    <property type="entry name" value="LUCIFERASE-LIKE MONOOXYGENASE"/>
    <property type="match status" value="1"/>
</dbReference>
<evidence type="ECO:0000313" key="5">
    <source>
        <dbReference type="EMBL" id="MDQ7911266.1"/>
    </source>
</evidence>
<dbReference type="Proteomes" id="UP001230908">
    <property type="component" value="Unassembled WGS sequence"/>
</dbReference>
<proteinExistence type="predicted"/>
<dbReference type="InterPro" id="IPR011251">
    <property type="entry name" value="Luciferase-like_dom"/>
</dbReference>
<feature type="domain" description="Luciferase-like" evidence="4">
    <location>
        <begin position="7"/>
        <end position="305"/>
    </location>
</feature>
<protein>
    <submittedName>
        <fullName evidence="5">LLM class flavin-dependent oxidoreductase</fullName>
        <ecNumber evidence="5">1.-.-.-</ecNumber>
    </submittedName>
</protein>
<keyword evidence="6" id="KW-1185">Reference proteome</keyword>
<accession>A0ABU0ZW59</accession>
<dbReference type="PANTHER" id="PTHR30137:SF8">
    <property type="entry name" value="BLR5498 PROTEIN"/>
    <property type="match status" value="1"/>
</dbReference>
<evidence type="ECO:0000313" key="6">
    <source>
        <dbReference type="Proteomes" id="UP001230908"/>
    </source>
</evidence>
<evidence type="ECO:0000256" key="3">
    <source>
        <dbReference type="SAM" id="MobiDB-lite"/>
    </source>
</evidence>
<gene>
    <name evidence="5" type="ORF">RB614_42930</name>
</gene>
<name>A0ABU0ZW59_9ACTN</name>
<dbReference type="Pfam" id="PF00296">
    <property type="entry name" value="Bac_luciferase"/>
    <property type="match status" value="1"/>
</dbReference>
<dbReference type="EMBL" id="JAVHUY010000076">
    <property type="protein sequence ID" value="MDQ7911266.1"/>
    <property type="molecule type" value="Genomic_DNA"/>
</dbReference>
<dbReference type="RefSeq" id="WP_308718483.1">
    <property type="nucleotide sequence ID" value="NZ_JAVHUY010000076.1"/>
</dbReference>
<reference evidence="5 6" key="1">
    <citation type="submission" date="2023-08" db="EMBL/GenBank/DDBJ databases">
        <title>Phytohabitans sansha sp. nov., isolated from marine sediment.</title>
        <authorList>
            <person name="Zhao Y."/>
            <person name="Yi K."/>
        </authorList>
    </citation>
    <scope>NUCLEOTIDE SEQUENCE [LARGE SCALE GENOMIC DNA]</scope>
    <source>
        <strain evidence="5 6">ZYX-F-186</strain>
    </source>
</reference>
<keyword evidence="1 5" id="KW-0560">Oxidoreductase</keyword>
<organism evidence="5 6">
    <name type="scientific">Phytohabitans maris</name>
    <dbReference type="NCBI Taxonomy" id="3071409"/>
    <lineage>
        <taxon>Bacteria</taxon>
        <taxon>Bacillati</taxon>
        <taxon>Actinomycetota</taxon>
        <taxon>Actinomycetes</taxon>
        <taxon>Micromonosporales</taxon>
        <taxon>Micromonosporaceae</taxon>
    </lineage>
</organism>
<sequence>MSVTFGFGMISAQRDPRDPRTDADLYAALLDLCADAERLGYDAVWVTEHHFVDDGYMPSLLPVCAAIAARTSRIRIGTGVVLAPLYHPLRLAEDAATVDLISRGRLVLGLGAGYREEEFAGLGVPRKGSTAALEATITALRRAWSGEPVTAGEGDPVRVTPRPYPPDGPPIWLGARKRPGIRRAARMAQGLLAARVTPDEFAAQVRVLREEMASQGRDPSGMSVAVHCPVFAWPGPGAWDRIAPHLHYLEWKYADMVSVPYGQRTGTGAPPPLTPRVEATLRAGALVGTPAAVAAAVAAYARAAGDLPFHFVARLYWPGLDPVVQREAMAVFASEVIPALAGGA</sequence>
<dbReference type="InterPro" id="IPR036661">
    <property type="entry name" value="Luciferase-like_sf"/>
</dbReference>
<evidence type="ECO:0000259" key="4">
    <source>
        <dbReference type="Pfam" id="PF00296"/>
    </source>
</evidence>